<keyword evidence="2" id="KW-1185">Reference proteome</keyword>
<dbReference type="EMBL" id="SMKA01000012">
    <property type="protein sequence ID" value="TDC33649.1"/>
    <property type="molecule type" value="Genomic_DNA"/>
</dbReference>
<proteinExistence type="predicted"/>
<organism evidence="1 2">
    <name type="scientific">Kribbella albertanoniae</name>
    <dbReference type="NCBI Taxonomy" id="1266829"/>
    <lineage>
        <taxon>Bacteria</taxon>
        <taxon>Bacillati</taxon>
        <taxon>Actinomycetota</taxon>
        <taxon>Actinomycetes</taxon>
        <taxon>Propionibacteriales</taxon>
        <taxon>Kribbellaceae</taxon>
        <taxon>Kribbella</taxon>
    </lineage>
</organism>
<dbReference type="RefSeq" id="WP_132402809.1">
    <property type="nucleotide sequence ID" value="NZ_SMKA01000012.1"/>
</dbReference>
<evidence type="ECO:0000313" key="2">
    <source>
        <dbReference type="Proteomes" id="UP000295075"/>
    </source>
</evidence>
<sequence>MESSLPPDELQTVTLWSLMRSNCATPDAIVNVLSMGVQLSPGSSSRLDVSALVSNVRVQDGIGSLTAR</sequence>
<reference evidence="1 2" key="1">
    <citation type="submission" date="2019-03" db="EMBL/GenBank/DDBJ databases">
        <title>Draft genome sequences of novel Actinobacteria.</title>
        <authorList>
            <person name="Sahin N."/>
            <person name="Ay H."/>
            <person name="Saygin H."/>
        </authorList>
    </citation>
    <scope>NUCLEOTIDE SEQUENCE [LARGE SCALE GENOMIC DNA]</scope>
    <source>
        <strain evidence="1 2">JCM 30547</strain>
    </source>
</reference>
<dbReference type="AlphaFoldDB" id="A0A4R4QEK3"/>
<protein>
    <submittedName>
        <fullName evidence="1">Uncharacterized protein</fullName>
    </submittedName>
</protein>
<gene>
    <name evidence="1" type="ORF">E1261_05465</name>
</gene>
<accession>A0A4R4QEK3</accession>
<evidence type="ECO:0000313" key="1">
    <source>
        <dbReference type="EMBL" id="TDC33649.1"/>
    </source>
</evidence>
<comment type="caution">
    <text evidence="1">The sequence shown here is derived from an EMBL/GenBank/DDBJ whole genome shotgun (WGS) entry which is preliminary data.</text>
</comment>
<dbReference type="Proteomes" id="UP000295075">
    <property type="component" value="Unassembled WGS sequence"/>
</dbReference>
<name>A0A4R4QEK3_9ACTN</name>